<keyword evidence="7 10" id="KW-0472">Membrane</keyword>
<dbReference type="VEuPathDB" id="CryptoDB:Cvel_23523"/>
<keyword evidence="6 10" id="KW-1133">Transmembrane helix</keyword>
<evidence type="ECO:0000256" key="9">
    <source>
        <dbReference type="SAM" id="MobiDB-lite"/>
    </source>
</evidence>
<gene>
    <name evidence="11" type="ORF">Cvel_23523</name>
</gene>
<dbReference type="InterPro" id="IPR007653">
    <property type="entry name" value="SPC3"/>
</dbReference>
<dbReference type="AlphaFoldDB" id="A0A0G4GV65"/>
<proteinExistence type="inferred from homology"/>
<feature type="compositionally biased region" description="Basic and acidic residues" evidence="9">
    <location>
        <begin position="177"/>
        <end position="186"/>
    </location>
</feature>
<dbReference type="PIRSF" id="PIRSF016089">
    <property type="entry name" value="SPC22"/>
    <property type="match status" value="1"/>
</dbReference>
<organism evidence="11">
    <name type="scientific">Chromera velia CCMP2878</name>
    <dbReference type="NCBI Taxonomy" id="1169474"/>
    <lineage>
        <taxon>Eukaryota</taxon>
        <taxon>Sar</taxon>
        <taxon>Alveolata</taxon>
        <taxon>Colpodellida</taxon>
        <taxon>Chromeraceae</taxon>
        <taxon>Chromera</taxon>
    </lineage>
</organism>
<dbReference type="Pfam" id="PF04573">
    <property type="entry name" value="SPC22"/>
    <property type="match status" value="1"/>
</dbReference>
<feature type="region of interest" description="Disordered" evidence="9">
    <location>
        <begin position="167"/>
        <end position="186"/>
    </location>
</feature>
<accession>A0A0G4GV65</accession>
<evidence type="ECO:0000313" key="11">
    <source>
        <dbReference type="EMBL" id="CEM34789.1"/>
    </source>
</evidence>
<comment type="subcellular location">
    <subcellularLocation>
        <location evidence="1">Endoplasmic reticulum membrane</location>
        <topology evidence="1">Single-pass type II membrane protein</topology>
    </subcellularLocation>
</comment>
<sequence length="186" mass="21784">MESYSSRANTIFSNFVVCLGFFGVLNHVTHYFFEAPVTGTIKLANIYDMTVNQYLQSDQMNISFDLEADLSGVYTWNTNLLFVYVTASYKTQGNVRNEVTIWDHIIQTKEEAASVKYTDEVNEYQLRDMHRQLRSREITLSLKFRLLPIIGRMREFTVAQTTFDSPDKHFKYKPGHPHREELPDDY</sequence>
<dbReference type="PhylomeDB" id="A0A0G4GV65"/>
<protein>
    <recommendedName>
        <fullName evidence="8">Signal peptidase complex subunit 3</fullName>
    </recommendedName>
</protein>
<comment type="similarity">
    <text evidence="2">Belongs to the SPCS3 family.</text>
</comment>
<evidence type="ECO:0000256" key="3">
    <source>
        <dbReference type="ARBA" id="ARBA00022692"/>
    </source>
</evidence>
<feature type="transmembrane region" description="Helical" evidence="10">
    <location>
        <begin position="12"/>
        <end position="33"/>
    </location>
</feature>
<reference evidence="11" key="1">
    <citation type="submission" date="2014-11" db="EMBL/GenBank/DDBJ databases">
        <authorList>
            <person name="Otto D Thomas"/>
            <person name="Naeem Raeece"/>
        </authorList>
    </citation>
    <scope>NUCLEOTIDE SEQUENCE</scope>
</reference>
<evidence type="ECO:0000256" key="2">
    <source>
        <dbReference type="ARBA" id="ARBA00009289"/>
    </source>
</evidence>
<evidence type="ECO:0000256" key="1">
    <source>
        <dbReference type="ARBA" id="ARBA00004648"/>
    </source>
</evidence>
<evidence type="ECO:0000256" key="8">
    <source>
        <dbReference type="ARBA" id="ARBA00029556"/>
    </source>
</evidence>
<keyword evidence="4" id="KW-0256">Endoplasmic reticulum</keyword>
<keyword evidence="3 10" id="KW-0812">Transmembrane</keyword>
<dbReference type="GO" id="GO:0006465">
    <property type="term" value="P:signal peptide processing"/>
    <property type="evidence" value="ECO:0007669"/>
    <property type="project" value="InterPro"/>
</dbReference>
<evidence type="ECO:0000256" key="4">
    <source>
        <dbReference type="ARBA" id="ARBA00022824"/>
    </source>
</evidence>
<name>A0A0G4GV65_9ALVE</name>
<dbReference type="PANTHER" id="PTHR12804">
    <property type="entry name" value="MICROSOMAL SIGNAL PEPTIDASE 23 KD SUBUNIT SPC22/23"/>
    <property type="match status" value="1"/>
</dbReference>
<dbReference type="GO" id="GO:0005787">
    <property type="term" value="C:signal peptidase complex"/>
    <property type="evidence" value="ECO:0007669"/>
    <property type="project" value="InterPro"/>
</dbReference>
<dbReference type="EMBL" id="CDMZ01001585">
    <property type="protein sequence ID" value="CEM34789.1"/>
    <property type="molecule type" value="Genomic_DNA"/>
</dbReference>
<evidence type="ECO:0000256" key="6">
    <source>
        <dbReference type="ARBA" id="ARBA00022989"/>
    </source>
</evidence>
<evidence type="ECO:0000256" key="7">
    <source>
        <dbReference type="ARBA" id="ARBA00023136"/>
    </source>
</evidence>
<evidence type="ECO:0000256" key="10">
    <source>
        <dbReference type="SAM" id="Phobius"/>
    </source>
</evidence>
<dbReference type="PANTHER" id="PTHR12804:SF0">
    <property type="entry name" value="SIGNAL PEPTIDASE COMPLEX SUBUNIT 3"/>
    <property type="match status" value="1"/>
</dbReference>
<dbReference type="GO" id="GO:0045047">
    <property type="term" value="P:protein targeting to ER"/>
    <property type="evidence" value="ECO:0007669"/>
    <property type="project" value="TreeGrafter"/>
</dbReference>
<evidence type="ECO:0000256" key="5">
    <source>
        <dbReference type="ARBA" id="ARBA00022968"/>
    </source>
</evidence>
<keyword evidence="5" id="KW-0735">Signal-anchor</keyword>